<dbReference type="Proteomes" id="UP000284152">
    <property type="component" value="Unassembled WGS sequence"/>
</dbReference>
<keyword evidence="2" id="KW-0378">Hydrolase</keyword>
<dbReference type="GO" id="GO:0004519">
    <property type="term" value="F:endonuclease activity"/>
    <property type="evidence" value="ECO:0007669"/>
    <property type="project" value="UniProtKB-KW"/>
</dbReference>
<proteinExistence type="inferred from homology"/>
<dbReference type="AlphaFoldDB" id="A0A415H863"/>
<comment type="caution">
    <text evidence="6">The sequence shown here is derived from an EMBL/GenBank/DDBJ whole genome shotgun (WGS) entry which is preliminary data.</text>
</comment>
<dbReference type="Pfam" id="PF01844">
    <property type="entry name" value="HNH"/>
    <property type="match status" value="1"/>
</dbReference>
<dbReference type="InterPro" id="IPR003615">
    <property type="entry name" value="HNH_nuc"/>
</dbReference>
<dbReference type="PANTHER" id="PTHR41286">
    <property type="entry name" value="HNH NUCLEASE YAJD-RELATED"/>
    <property type="match status" value="1"/>
</dbReference>
<dbReference type="EMBL" id="QRNS01000007">
    <property type="protein sequence ID" value="RHK64382.1"/>
    <property type="molecule type" value="Genomic_DNA"/>
</dbReference>
<evidence type="ECO:0000256" key="3">
    <source>
        <dbReference type="ARBA" id="ARBA00038412"/>
    </source>
</evidence>
<dbReference type="GO" id="GO:0003676">
    <property type="term" value="F:nucleic acid binding"/>
    <property type="evidence" value="ECO:0007669"/>
    <property type="project" value="InterPro"/>
</dbReference>
<evidence type="ECO:0000313" key="6">
    <source>
        <dbReference type="EMBL" id="RHK64382.1"/>
    </source>
</evidence>
<dbReference type="InterPro" id="IPR002711">
    <property type="entry name" value="HNH"/>
</dbReference>
<dbReference type="SMART" id="SM00507">
    <property type="entry name" value="HNHc"/>
    <property type="match status" value="1"/>
</dbReference>
<dbReference type="GO" id="GO:0008270">
    <property type="term" value="F:zinc ion binding"/>
    <property type="evidence" value="ECO:0007669"/>
    <property type="project" value="InterPro"/>
</dbReference>
<organism evidence="6 7">
    <name type="scientific">Dorea formicigenerans</name>
    <dbReference type="NCBI Taxonomy" id="39486"/>
    <lineage>
        <taxon>Bacteria</taxon>
        <taxon>Bacillati</taxon>
        <taxon>Bacillota</taxon>
        <taxon>Clostridia</taxon>
        <taxon>Lachnospirales</taxon>
        <taxon>Lachnospiraceae</taxon>
        <taxon>Dorea</taxon>
    </lineage>
</organism>
<dbReference type="CDD" id="cd00085">
    <property type="entry name" value="HNHc"/>
    <property type="match status" value="1"/>
</dbReference>
<reference evidence="6 7" key="1">
    <citation type="submission" date="2018-08" db="EMBL/GenBank/DDBJ databases">
        <title>A genome reference for cultivated species of the human gut microbiota.</title>
        <authorList>
            <person name="Zou Y."/>
            <person name="Xue W."/>
            <person name="Luo G."/>
        </authorList>
    </citation>
    <scope>NUCLEOTIDE SEQUENCE [LARGE SCALE GENOMIC DNA]</scope>
    <source>
        <strain evidence="6 7">AF42-21</strain>
    </source>
</reference>
<evidence type="ECO:0000256" key="1">
    <source>
        <dbReference type="ARBA" id="ARBA00022722"/>
    </source>
</evidence>
<keyword evidence="1" id="KW-0540">Nuclease</keyword>
<sequence>MPRRPNTPCKHPGCGRLVPYGTMYCEEHKLLHQHDRKTTAEKGYGSRWQKARAVYLHSHPLCVRCLAKGRYVKATVVDHIIPHRGDRKLFWDRDNWQALCKSCHDSKTMTEDRYEEFHYPEGRSKSL</sequence>
<name>A0A415H863_9FIRM</name>
<dbReference type="GO" id="GO:0016787">
    <property type="term" value="F:hydrolase activity"/>
    <property type="evidence" value="ECO:0007669"/>
    <property type="project" value="UniProtKB-KW"/>
</dbReference>
<evidence type="ECO:0000313" key="7">
    <source>
        <dbReference type="Proteomes" id="UP000284152"/>
    </source>
</evidence>
<dbReference type="GO" id="GO:0005829">
    <property type="term" value="C:cytosol"/>
    <property type="evidence" value="ECO:0007669"/>
    <property type="project" value="TreeGrafter"/>
</dbReference>
<accession>A0A415H863</accession>
<dbReference type="PANTHER" id="PTHR41286:SF1">
    <property type="entry name" value="HNH NUCLEASE YAJD-RELATED"/>
    <property type="match status" value="1"/>
</dbReference>
<evidence type="ECO:0000256" key="2">
    <source>
        <dbReference type="ARBA" id="ARBA00022801"/>
    </source>
</evidence>
<dbReference type="Gene3D" id="1.10.30.50">
    <property type="match status" value="1"/>
</dbReference>
<evidence type="ECO:0000259" key="5">
    <source>
        <dbReference type="SMART" id="SM00507"/>
    </source>
</evidence>
<gene>
    <name evidence="6" type="ORF">DW054_06225</name>
</gene>
<evidence type="ECO:0000256" key="4">
    <source>
        <dbReference type="ARBA" id="ARBA00040194"/>
    </source>
</evidence>
<comment type="similarity">
    <text evidence="3">Belongs to the HNH nuclease family.</text>
</comment>
<feature type="domain" description="HNH nuclease" evidence="5">
    <location>
        <begin position="50"/>
        <end position="105"/>
    </location>
</feature>
<protein>
    <recommendedName>
        <fullName evidence="4">Putative HNH nuclease YajD</fullName>
    </recommendedName>
</protein>
<keyword evidence="6" id="KW-0255">Endonuclease</keyword>